<comment type="pathway">
    <text evidence="1">Lipid metabolism.</text>
</comment>
<evidence type="ECO:0000256" key="4">
    <source>
        <dbReference type="ARBA" id="ARBA00023098"/>
    </source>
</evidence>
<proteinExistence type="inferred from homology"/>
<evidence type="ECO:0000256" key="5">
    <source>
        <dbReference type="ARBA" id="ARBA00023315"/>
    </source>
</evidence>
<evidence type="ECO:0000256" key="9">
    <source>
        <dbReference type="ARBA" id="ARBA00045724"/>
    </source>
</evidence>
<dbReference type="EC" id="2.3.2.30" evidence="7"/>
<dbReference type="InterPro" id="IPR052351">
    <property type="entry name" value="Ornithine_N-alpha-AT"/>
</dbReference>
<keyword evidence="5" id="KW-0012">Acyltransferase</keyword>
<evidence type="ECO:0000256" key="3">
    <source>
        <dbReference type="ARBA" id="ARBA00022679"/>
    </source>
</evidence>
<keyword evidence="3 11" id="KW-0808">Transferase</keyword>
<keyword evidence="12" id="KW-1185">Reference proteome</keyword>
<evidence type="ECO:0000313" key="12">
    <source>
        <dbReference type="Proteomes" id="UP000443843"/>
    </source>
</evidence>
<comment type="similarity">
    <text evidence="6">Belongs to the acetyltransferase family. OlsB subfamily.</text>
</comment>
<dbReference type="GO" id="GO:0006629">
    <property type="term" value="P:lipid metabolic process"/>
    <property type="evidence" value="ECO:0007669"/>
    <property type="project" value="UniProtKB-KW"/>
</dbReference>
<accession>A0A844WBR6</accession>
<keyword evidence="4" id="KW-0443">Lipid metabolism</keyword>
<evidence type="ECO:0000256" key="8">
    <source>
        <dbReference type="ARBA" id="ARBA00039866"/>
    </source>
</evidence>
<evidence type="ECO:0000256" key="2">
    <source>
        <dbReference type="ARBA" id="ARBA00022516"/>
    </source>
</evidence>
<dbReference type="Gene3D" id="3.40.630.30">
    <property type="match status" value="1"/>
</dbReference>
<dbReference type="EMBL" id="WNXQ01000002">
    <property type="protein sequence ID" value="MWB77462.1"/>
    <property type="molecule type" value="Genomic_DNA"/>
</dbReference>
<dbReference type="GO" id="GO:0043810">
    <property type="term" value="F:ornithine-acyl [acyl carrier protein] N-acyltransferase activity"/>
    <property type="evidence" value="ECO:0007669"/>
    <property type="project" value="UniProtKB-EC"/>
</dbReference>
<comment type="caution">
    <text evidence="11">The sequence shown here is derived from an EMBL/GenBank/DDBJ whole genome shotgun (WGS) entry which is preliminary data.</text>
</comment>
<evidence type="ECO:0000313" key="11">
    <source>
        <dbReference type="EMBL" id="MWB77462.1"/>
    </source>
</evidence>
<name>A0A844WBR6_9RHOB</name>
<evidence type="ECO:0000256" key="1">
    <source>
        <dbReference type="ARBA" id="ARBA00005189"/>
    </source>
</evidence>
<dbReference type="PANTHER" id="PTHR37323">
    <property type="entry name" value="GCN5-RELATED N-ACETYLTRANSFERASE"/>
    <property type="match status" value="1"/>
</dbReference>
<dbReference type="Proteomes" id="UP000443843">
    <property type="component" value="Unassembled WGS sequence"/>
</dbReference>
<evidence type="ECO:0000256" key="7">
    <source>
        <dbReference type="ARBA" id="ARBA00039058"/>
    </source>
</evidence>
<dbReference type="AlphaFoldDB" id="A0A844WBR6"/>
<organism evidence="11 12">
    <name type="scientific">Pseudooceanicola pacificus</name>
    <dbReference type="NCBI Taxonomy" id="2676438"/>
    <lineage>
        <taxon>Bacteria</taxon>
        <taxon>Pseudomonadati</taxon>
        <taxon>Pseudomonadota</taxon>
        <taxon>Alphaproteobacteria</taxon>
        <taxon>Rhodobacterales</taxon>
        <taxon>Paracoccaceae</taxon>
        <taxon>Pseudooceanicola</taxon>
    </lineage>
</organism>
<dbReference type="InterPro" id="IPR016181">
    <property type="entry name" value="Acyl_CoA_acyltransferase"/>
</dbReference>
<evidence type="ECO:0000256" key="10">
    <source>
        <dbReference type="ARBA" id="ARBA00047785"/>
    </source>
</evidence>
<protein>
    <recommendedName>
        <fullName evidence="8">L-ornithine N(alpha)-acyltransferase</fullName>
        <ecNumber evidence="7">2.3.2.30</ecNumber>
    </recommendedName>
</protein>
<sequence length="265" mass="29648">MQPKAKPQAAPAFTVRLARDGADLEGAQRLRYRVFVEELGSDGPMVDHAARLERDRFDAHFDHLILIDEDSDAPDARDRVVGVYRLLPSDRLAEVGQFYSESEYDLSVLKASGRRLLELGRSCLLPDYRGGMAMWHLWNALSAYVAERGIEVLFGVASFHGTEVERLAGPLSLLHHRHLAPPDLRVRAQPDHFQRMDLVAEEALDRRAAMLAVPALIKAYLRLGGFVGEGAYVDHDFNTVDVCLVLDTARMNETQRAIYSRGLNG</sequence>
<comment type="function">
    <text evidence="9">Catalyzes the first step in the biosynthesis of ornithine lipids, which are phosphorus-free membrane lipids. Catalyzes the 3-hydroxyacyl-acyl carrier protein-dependent acylation of ornithine to form lyso-ornithine lipid (LOL).</text>
</comment>
<reference evidence="11 12" key="1">
    <citation type="submission" date="2019-11" db="EMBL/GenBank/DDBJ databases">
        <title>Pseudooceanicola pacifica sp. nov., isolated from deep-sea sediment of the Pacific Ocean.</title>
        <authorList>
            <person name="Lyu L."/>
        </authorList>
    </citation>
    <scope>NUCLEOTIDE SEQUENCE [LARGE SCALE GENOMIC DNA]</scope>
    <source>
        <strain evidence="11 12">216_PA32_1</strain>
    </source>
</reference>
<dbReference type="PANTHER" id="PTHR37323:SF1">
    <property type="entry name" value="L-ORNITHINE N(ALPHA)-ACYLTRANSFERASE"/>
    <property type="match status" value="1"/>
</dbReference>
<evidence type="ECO:0000256" key="6">
    <source>
        <dbReference type="ARBA" id="ARBA00038095"/>
    </source>
</evidence>
<gene>
    <name evidence="11" type="ORF">GLS40_05440</name>
</gene>
<dbReference type="SUPFAM" id="SSF55729">
    <property type="entry name" value="Acyl-CoA N-acyltransferases (Nat)"/>
    <property type="match status" value="1"/>
</dbReference>
<comment type="catalytic activity">
    <reaction evidence="10">
        <text>a (3R)-hydroxyacyl-[ACP] + L-ornithine = a lyso-ornithine lipid + holo-[ACP] + H(+)</text>
        <dbReference type="Rhea" id="RHEA:20633"/>
        <dbReference type="Rhea" id="RHEA-COMP:9685"/>
        <dbReference type="Rhea" id="RHEA-COMP:9945"/>
        <dbReference type="ChEBI" id="CHEBI:15378"/>
        <dbReference type="ChEBI" id="CHEBI:46911"/>
        <dbReference type="ChEBI" id="CHEBI:64479"/>
        <dbReference type="ChEBI" id="CHEBI:78827"/>
        <dbReference type="ChEBI" id="CHEBI:138482"/>
        <dbReference type="EC" id="2.3.2.30"/>
    </reaction>
    <physiologicalReaction direction="left-to-right" evidence="10">
        <dbReference type="Rhea" id="RHEA:20634"/>
    </physiologicalReaction>
</comment>
<dbReference type="Pfam" id="PF13444">
    <property type="entry name" value="Acetyltransf_5"/>
    <property type="match status" value="1"/>
</dbReference>
<keyword evidence="2" id="KW-0444">Lipid biosynthesis</keyword>